<dbReference type="PROSITE" id="PS51257">
    <property type="entry name" value="PROKAR_LIPOPROTEIN"/>
    <property type="match status" value="1"/>
</dbReference>
<dbReference type="Gene3D" id="2.130.10.10">
    <property type="entry name" value="YVTN repeat-like/Quinoprotein amine dehydrogenase"/>
    <property type="match status" value="1"/>
</dbReference>
<proteinExistence type="predicted"/>
<organism evidence="1 2">
    <name type="scientific">Aciditerrimonas ferrireducens</name>
    <dbReference type="NCBI Taxonomy" id="667306"/>
    <lineage>
        <taxon>Bacteria</taxon>
        <taxon>Bacillati</taxon>
        <taxon>Actinomycetota</taxon>
        <taxon>Acidimicrobiia</taxon>
        <taxon>Acidimicrobiales</taxon>
        <taxon>Acidimicrobiaceae</taxon>
        <taxon>Aciditerrimonas</taxon>
    </lineage>
</organism>
<keyword evidence="2" id="KW-1185">Reference proteome</keyword>
<name>A0ABV6C066_9ACTN</name>
<protein>
    <recommendedName>
        <fullName evidence="3">Photosynthesis system II assembly factor Ycf48/Hcf136-like domain-containing protein</fullName>
    </recommendedName>
</protein>
<dbReference type="RefSeq" id="WP_377787972.1">
    <property type="nucleotide sequence ID" value="NZ_JBHLYQ010000014.1"/>
</dbReference>
<accession>A0ABV6C066</accession>
<reference evidence="1 2" key="1">
    <citation type="submission" date="2024-09" db="EMBL/GenBank/DDBJ databases">
        <authorList>
            <person name="Sun Q."/>
            <person name="Mori K."/>
        </authorList>
    </citation>
    <scope>NUCLEOTIDE SEQUENCE [LARGE SCALE GENOMIC DNA]</scope>
    <source>
        <strain evidence="1 2">JCM 15389</strain>
    </source>
</reference>
<dbReference type="InterPro" id="IPR015943">
    <property type="entry name" value="WD40/YVTN_repeat-like_dom_sf"/>
</dbReference>
<dbReference type="EMBL" id="JBHLYQ010000014">
    <property type="protein sequence ID" value="MFC0081076.1"/>
    <property type="molecule type" value="Genomic_DNA"/>
</dbReference>
<comment type="caution">
    <text evidence="1">The sequence shown here is derived from an EMBL/GenBank/DDBJ whole genome shotgun (WGS) entry which is preliminary data.</text>
</comment>
<sequence>MRETGRQPGRGHRRGLLVLTVVLGLALASCASSPSKKALRAAAPPSAPRVEGTGEVDAVSALGGSVAWLVVPDPASVSSGPGGNARPDWLVERLAGGSVAQVTPPGIVVRGGVAVSGLPGGQTAWVAIGSYRYQLDGAVAVTTDGGRHWSETALSVPLAPAPQGVLAESADQAVVLGGLGAKRELLRTTNGGASWATVAAASQLLGTDASRCTLEGLGPGPSGSVLVGSRCDGPRGLLVAVSGSGQVSHWIVVVPGASGGATTVLPLASDVAGSPAVATVGWQTTAVPGGVLEAGLAQFGAAGSLDLLGQPATITGGLTLLGGGAGPEGVEVLLAGRDPDRFPGPGPDEVLARAGSGAGWQLVAPVRGDGFGLVADAVGWSAGGSEVVVAGSSGEHPALATVPSSGDGGLTSGAAHWQTTVLPLPQIPTASSLS</sequence>
<evidence type="ECO:0008006" key="3">
    <source>
        <dbReference type="Google" id="ProtNLM"/>
    </source>
</evidence>
<gene>
    <name evidence="1" type="ORF">ACFFRE_02740</name>
</gene>
<dbReference type="SUPFAM" id="SSF110296">
    <property type="entry name" value="Oligoxyloglucan reducing end-specific cellobiohydrolase"/>
    <property type="match status" value="1"/>
</dbReference>
<dbReference type="Proteomes" id="UP001589788">
    <property type="component" value="Unassembled WGS sequence"/>
</dbReference>
<evidence type="ECO:0000313" key="1">
    <source>
        <dbReference type="EMBL" id="MFC0081076.1"/>
    </source>
</evidence>
<evidence type="ECO:0000313" key="2">
    <source>
        <dbReference type="Proteomes" id="UP001589788"/>
    </source>
</evidence>